<dbReference type="AlphaFoldDB" id="A0A061RS12"/>
<name>A0A061RS12_9CHLO</name>
<evidence type="ECO:0000256" key="1">
    <source>
        <dbReference type="SAM" id="MobiDB-lite"/>
    </source>
</evidence>
<reference evidence="2" key="1">
    <citation type="submission" date="2014-05" db="EMBL/GenBank/DDBJ databases">
        <title>The transcriptome of the halophilic microalga Tetraselmis sp. GSL018 isolated from the Great Salt Lake, Utah.</title>
        <authorList>
            <person name="Jinkerson R.E."/>
            <person name="D'Adamo S."/>
            <person name="Posewitz M.C."/>
        </authorList>
    </citation>
    <scope>NUCLEOTIDE SEQUENCE</scope>
    <source>
        <strain evidence="2">GSL018</strain>
    </source>
</reference>
<proteinExistence type="predicted"/>
<evidence type="ECO:0000313" key="2">
    <source>
        <dbReference type="EMBL" id="JAC75642.1"/>
    </source>
</evidence>
<protein>
    <submittedName>
        <fullName evidence="2">Uncharacterized protein</fullName>
    </submittedName>
</protein>
<sequence length="78" mass="8259">DGPPQYCPAGFSPPSFVGCGLHGIGSSASLRAGRGPYKPLRLTHEQPNERSTHAETRSSDTSQIPEIPIRSTLLACKA</sequence>
<feature type="compositionally biased region" description="Basic and acidic residues" evidence="1">
    <location>
        <begin position="42"/>
        <end position="58"/>
    </location>
</feature>
<feature type="non-terminal residue" evidence="2">
    <location>
        <position position="1"/>
    </location>
</feature>
<feature type="non-terminal residue" evidence="2">
    <location>
        <position position="78"/>
    </location>
</feature>
<dbReference type="EMBL" id="GBEZ01009994">
    <property type="protein sequence ID" value="JAC75642.1"/>
    <property type="molecule type" value="Transcribed_RNA"/>
</dbReference>
<organism evidence="2">
    <name type="scientific">Tetraselmis sp. GSL018</name>
    <dbReference type="NCBI Taxonomy" id="582737"/>
    <lineage>
        <taxon>Eukaryota</taxon>
        <taxon>Viridiplantae</taxon>
        <taxon>Chlorophyta</taxon>
        <taxon>core chlorophytes</taxon>
        <taxon>Chlorodendrophyceae</taxon>
        <taxon>Chlorodendrales</taxon>
        <taxon>Chlorodendraceae</taxon>
        <taxon>Tetraselmis</taxon>
    </lineage>
</organism>
<feature type="region of interest" description="Disordered" evidence="1">
    <location>
        <begin position="28"/>
        <end position="66"/>
    </location>
</feature>
<gene>
    <name evidence="2" type="ORF">TSPGSL018_22468</name>
</gene>
<accession>A0A061RS12</accession>